<sequence>MKKIVLVIMAIVGVSLYGNAQSIHFGAKGGVNFADLSDVSGDARTGYHIGLLAEIGFAQFAIQPEILYSAQGLDDLKLDYVNVPILAKYYVIPNLSLEAGPQFGVNVQDDDWDDVKSFDMGGAVGVGYKFGNLFAQARYNFGFSDAIDNTSAKNSVFQLSVGYLFF</sequence>
<accession>A0A926JRJ4</accession>
<dbReference type="RefSeq" id="WP_187965324.1">
    <property type="nucleotide sequence ID" value="NZ_JACVDC010000022.1"/>
</dbReference>
<protein>
    <submittedName>
        <fullName evidence="2">PorT family protein</fullName>
    </submittedName>
</protein>
<dbReference type="EMBL" id="JACVDC010000022">
    <property type="protein sequence ID" value="MBC9796175.1"/>
    <property type="molecule type" value="Genomic_DNA"/>
</dbReference>
<dbReference type="InterPro" id="IPR025665">
    <property type="entry name" value="Beta-barrel_OMP_2"/>
</dbReference>
<proteinExistence type="predicted"/>
<evidence type="ECO:0000313" key="2">
    <source>
        <dbReference type="EMBL" id="MBC9796175.1"/>
    </source>
</evidence>
<dbReference type="Pfam" id="PF13568">
    <property type="entry name" value="OMP_b-brl_2"/>
    <property type="match status" value="1"/>
</dbReference>
<dbReference type="Proteomes" id="UP000653730">
    <property type="component" value="Unassembled WGS sequence"/>
</dbReference>
<keyword evidence="3" id="KW-1185">Reference proteome</keyword>
<comment type="caution">
    <text evidence="2">The sequence shown here is derived from an EMBL/GenBank/DDBJ whole genome shotgun (WGS) entry which is preliminary data.</text>
</comment>
<dbReference type="SUPFAM" id="SSF56925">
    <property type="entry name" value="OMPA-like"/>
    <property type="match status" value="1"/>
</dbReference>
<dbReference type="AlphaFoldDB" id="A0A926JRJ4"/>
<dbReference type="InterPro" id="IPR011250">
    <property type="entry name" value="OMP/PagP_B-barrel"/>
</dbReference>
<gene>
    <name evidence="2" type="ORF">IBL28_09365</name>
</gene>
<reference evidence="2 3" key="1">
    <citation type="submission" date="2020-09" db="EMBL/GenBank/DDBJ databases">
        <title>Sinomicrobium weinanense sp. nov., a halophilic bacteria isolated from saline-alkali soil.</title>
        <authorList>
            <person name="Wu P."/>
            <person name="Ren H."/>
            <person name="Mei Y."/>
            <person name="Liang Y."/>
            <person name="Chen Z."/>
        </authorList>
    </citation>
    <scope>NUCLEOTIDE SEQUENCE [LARGE SCALE GENOMIC DNA]</scope>
    <source>
        <strain evidence="2 3">FJxs</strain>
    </source>
</reference>
<name>A0A926JRJ4_9FLAO</name>
<feature type="domain" description="Outer membrane protein beta-barrel" evidence="1">
    <location>
        <begin position="19"/>
        <end position="147"/>
    </location>
</feature>
<organism evidence="2 3">
    <name type="scientific">Sinomicrobium weinanense</name>
    <dbReference type="NCBI Taxonomy" id="2842200"/>
    <lineage>
        <taxon>Bacteria</taxon>
        <taxon>Pseudomonadati</taxon>
        <taxon>Bacteroidota</taxon>
        <taxon>Flavobacteriia</taxon>
        <taxon>Flavobacteriales</taxon>
        <taxon>Flavobacteriaceae</taxon>
        <taxon>Sinomicrobium</taxon>
    </lineage>
</organism>
<evidence type="ECO:0000313" key="3">
    <source>
        <dbReference type="Proteomes" id="UP000653730"/>
    </source>
</evidence>
<evidence type="ECO:0000259" key="1">
    <source>
        <dbReference type="Pfam" id="PF13568"/>
    </source>
</evidence>